<comment type="caution">
    <text evidence="4">The sequence shown here is derived from an EMBL/GenBank/DDBJ whole genome shotgun (WGS) entry which is preliminary data.</text>
</comment>
<accession>A0ABR4PWL6</accession>
<evidence type="ECO:0000259" key="2">
    <source>
        <dbReference type="PROSITE" id="PS50234"/>
    </source>
</evidence>
<feature type="region of interest" description="Disordered" evidence="1">
    <location>
        <begin position="502"/>
        <end position="521"/>
    </location>
</feature>
<feature type="compositionally biased region" description="Basic and acidic residues" evidence="1">
    <location>
        <begin position="502"/>
        <end position="518"/>
    </location>
</feature>
<dbReference type="Gene3D" id="3.40.50.410">
    <property type="entry name" value="von Willebrand factor, type A domain"/>
    <property type="match status" value="1"/>
</dbReference>
<proteinExistence type="predicted"/>
<reference evidence="4 5" key="1">
    <citation type="submission" date="2024-06" db="EMBL/GenBank/DDBJ databases">
        <title>Complete genome of Phlyctema vagabunda strain 19-DSS-EL-015.</title>
        <authorList>
            <person name="Fiorenzani C."/>
        </authorList>
    </citation>
    <scope>NUCLEOTIDE SEQUENCE [LARGE SCALE GENOMIC DNA]</scope>
    <source>
        <strain evidence="4 5">19-DSS-EL-015</strain>
    </source>
</reference>
<dbReference type="Pfam" id="PF13768">
    <property type="entry name" value="VWA_3"/>
    <property type="match status" value="1"/>
</dbReference>
<feature type="region of interest" description="Disordered" evidence="1">
    <location>
        <begin position="770"/>
        <end position="791"/>
    </location>
</feature>
<dbReference type="InterPro" id="IPR002035">
    <property type="entry name" value="VWF_A"/>
</dbReference>
<dbReference type="Proteomes" id="UP001629113">
    <property type="component" value="Unassembled WGS sequence"/>
</dbReference>
<feature type="domain" description="VIT" evidence="3">
    <location>
        <begin position="9"/>
        <end position="141"/>
    </location>
</feature>
<dbReference type="EMBL" id="JBFCZG010000001">
    <property type="protein sequence ID" value="KAL3427728.1"/>
    <property type="molecule type" value="Genomic_DNA"/>
</dbReference>
<dbReference type="Pfam" id="PF08487">
    <property type="entry name" value="VIT"/>
    <property type="match status" value="1"/>
</dbReference>
<dbReference type="SUPFAM" id="SSF53300">
    <property type="entry name" value="vWA-like"/>
    <property type="match status" value="1"/>
</dbReference>
<dbReference type="SMART" id="SM00609">
    <property type="entry name" value="VIT"/>
    <property type="match status" value="1"/>
</dbReference>
<evidence type="ECO:0000256" key="1">
    <source>
        <dbReference type="SAM" id="MobiDB-lite"/>
    </source>
</evidence>
<feature type="domain" description="VWFA" evidence="2">
    <location>
        <begin position="288"/>
        <end position="458"/>
    </location>
</feature>
<evidence type="ECO:0000313" key="4">
    <source>
        <dbReference type="EMBL" id="KAL3427728.1"/>
    </source>
</evidence>
<dbReference type="InterPro" id="IPR013694">
    <property type="entry name" value="VIT"/>
</dbReference>
<gene>
    <name evidence="4" type="ORF">PVAG01_01237</name>
</gene>
<organism evidence="4 5">
    <name type="scientific">Phlyctema vagabunda</name>
    <dbReference type="NCBI Taxonomy" id="108571"/>
    <lineage>
        <taxon>Eukaryota</taxon>
        <taxon>Fungi</taxon>
        <taxon>Dikarya</taxon>
        <taxon>Ascomycota</taxon>
        <taxon>Pezizomycotina</taxon>
        <taxon>Leotiomycetes</taxon>
        <taxon>Helotiales</taxon>
        <taxon>Dermateaceae</taxon>
        <taxon>Phlyctema</taxon>
    </lineage>
</organism>
<name>A0ABR4PWL6_9HELO</name>
<dbReference type="PANTHER" id="PTHR45737">
    <property type="entry name" value="VON WILLEBRAND FACTOR A DOMAIN-CONTAINING PROTEIN 5A"/>
    <property type="match status" value="1"/>
</dbReference>
<dbReference type="PANTHER" id="PTHR45737:SF6">
    <property type="entry name" value="VON WILLEBRAND FACTOR A DOMAIN-CONTAINING PROTEIN 5A"/>
    <property type="match status" value="1"/>
</dbReference>
<dbReference type="InterPro" id="IPR036465">
    <property type="entry name" value="vWFA_dom_sf"/>
</dbReference>
<protein>
    <submittedName>
        <fullName evidence="4">von Willebrand factor A domain-containing protein 5A</fullName>
    </submittedName>
</protein>
<sequence length="922" mass="99452">MALCGCFFKVTPFDAHGPETRCLPLVASDVHSTILSTTTRTVLKQKFVNPSSTNPIKECRYMFPLFDGVSIVSFTCHIGEKTLKGIVKERQKAKNIFAEAVSRGETAGLLEQSLQASDVFSTKLGNIPAATNISVEIVYIGELKQDAEEDGVRFTIPTKIVPRYGSGPQGQLYTGDLPVQDDGGMRITVDISMPDGSFIQGIQSPSHPIAVSMGHISTTIAENPSLTKGSATLSLGSTALDKDFVVVVLAKDTARPQAILETHPTVPNHRALMVTLVPKFSLPATRPEIVFVADRSGSMGDNISMLITAMKVFLKSLPIGIKFNICSFGSTCSFLWSKSKPYTAKTLAEATQHVEIFSADMGGTEIFSALKNTIENRYPDLPLEIILLTDGDIWAQEELFAYINEEVNRTSGNIRIFPMGIGSGVSHALIEGLARAGNGFAQSIQSGERLDKRVVKMLRGALSPHINDYSLEVNYEGENDTDEGFELVDKVVDGMDVLVIDHQKGNDAGKGPKPETKKPAISLFDSNANPEEEDLKGINKDLPIVPYPKLLQSPQKIPTLYAFSRTVVYLLMSSSSTQKTPKSVTLRATSKHGPLELEIPIDKLPNPGETIHQLAARKATQDYEEGRGWIFDAVINGDSTPHVSIKDKYPSQFDSLVEQEAVRLGEQFQVAGKWTSFVAVNSSTNEGEVENEDPAECYATILSDEREEAIGMYQPESSHRLAKLVKTGPWTGASGSALLASQPSHSAAYSPTEAFSASVDTAIGYGGNSFRGGRGGGGGGRGGRGGSVWGGRGGGIWGGRGGLPRQAGGGGTAYAAQAHSFESPTEPADQVLALIDQQSFSGSWDLSQKTEILKIIDVHISKQQQVDSDHLLTMLVVVFLETKKKDESGVWGLVVQKARDWLSWEAGVDMQALERSALAILK</sequence>
<evidence type="ECO:0000313" key="5">
    <source>
        <dbReference type="Proteomes" id="UP001629113"/>
    </source>
</evidence>
<keyword evidence="5" id="KW-1185">Reference proteome</keyword>
<evidence type="ECO:0000259" key="3">
    <source>
        <dbReference type="PROSITE" id="PS51468"/>
    </source>
</evidence>
<dbReference type="SMART" id="SM00327">
    <property type="entry name" value="VWA"/>
    <property type="match status" value="1"/>
</dbReference>
<dbReference type="PROSITE" id="PS51468">
    <property type="entry name" value="VIT"/>
    <property type="match status" value="1"/>
</dbReference>
<dbReference type="PROSITE" id="PS50234">
    <property type="entry name" value="VWFA"/>
    <property type="match status" value="1"/>
</dbReference>